<dbReference type="AlphaFoldDB" id="A0ABC9W0P5"/>
<sequence>MVLTPAQIKSICLAILESGKQYAVKKRKPFPLMYSYYGTEYLGAAHGLSSILQMLLSYYEYLQPADQELVWQSVDFLMDQEQNSNWPPELGETIERENELVHWCHGAPGSFPIDAMNNQMLITLLFHVKSFCVEDNLRFAEFLFTEEFKAGSRALESVYSLYEGFSGTVCFLTDLLQPNQAEFPLFSVFV</sequence>
<dbReference type="EMBL" id="BAAFJT010000001">
    <property type="protein sequence ID" value="GAB0178362.1"/>
    <property type="molecule type" value="Genomic_DNA"/>
</dbReference>
<reference evidence="3 4" key="1">
    <citation type="submission" date="2024-06" db="EMBL/GenBank/DDBJ databases">
        <title>The draft genome of Grus japonensis, version 3.</title>
        <authorList>
            <person name="Nabeshima K."/>
            <person name="Suzuki S."/>
            <person name="Onuma M."/>
        </authorList>
    </citation>
    <scope>NUCLEOTIDE SEQUENCE [LARGE SCALE GENOMIC DNA]</scope>
    <source>
        <strain evidence="3 4">451A</strain>
    </source>
</reference>
<keyword evidence="4" id="KW-1185">Reference proteome</keyword>
<feature type="binding site" evidence="2">
    <location>
        <position position="132"/>
    </location>
    <ligand>
        <name>Zn(2+)</name>
        <dbReference type="ChEBI" id="CHEBI:29105"/>
    </ligand>
</feature>
<dbReference type="Gene3D" id="1.50.10.10">
    <property type="match status" value="2"/>
</dbReference>
<comment type="similarity">
    <text evidence="1">Belongs to the LanC-like protein family.</text>
</comment>
<dbReference type="Proteomes" id="UP001623348">
    <property type="component" value="Unassembled WGS sequence"/>
</dbReference>
<proteinExistence type="inferred from homology"/>
<evidence type="ECO:0000256" key="1">
    <source>
        <dbReference type="ARBA" id="ARBA00007179"/>
    </source>
</evidence>
<dbReference type="InterPro" id="IPR007822">
    <property type="entry name" value="LANC-like"/>
</dbReference>
<accession>A0ABC9W0P5</accession>
<evidence type="ECO:0000313" key="4">
    <source>
        <dbReference type="Proteomes" id="UP001623348"/>
    </source>
</evidence>
<comment type="caution">
    <text evidence="3">The sequence shown here is derived from an EMBL/GenBank/DDBJ whole genome shotgun (WGS) entry which is preliminary data.</text>
</comment>
<dbReference type="SUPFAM" id="SSF158745">
    <property type="entry name" value="LanC-like"/>
    <property type="match status" value="1"/>
</dbReference>
<keyword evidence="2" id="KW-0862">Zinc</keyword>
<organism evidence="3 4">
    <name type="scientific">Grus japonensis</name>
    <name type="common">Japanese crane</name>
    <name type="synonym">Red-crowned crane</name>
    <dbReference type="NCBI Taxonomy" id="30415"/>
    <lineage>
        <taxon>Eukaryota</taxon>
        <taxon>Metazoa</taxon>
        <taxon>Chordata</taxon>
        <taxon>Craniata</taxon>
        <taxon>Vertebrata</taxon>
        <taxon>Euteleostomi</taxon>
        <taxon>Archelosauria</taxon>
        <taxon>Archosauria</taxon>
        <taxon>Dinosauria</taxon>
        <taxon>Saurischia</taxon>
        <taxon>Theropoda</taxon>
        <taxon>Coelurosauria</taxon>
        <taxon>Aves</taxon>
        <taxon>Neognathae</taxon>
        <taxon>Neoaves</taxon>
        <taxon>Gruiformes</taxon>
        <taxon>Gruidae</taxon>
        <taxon>Grus</taxon>
    </lineage>
</organism>
<dbReference type="PRINTS" id="PR01951">
    <property type="entry name" value="LANCEUKARYTE"/>
</dbReference>
<dbReference type="Pfam" id="PF05147">
    <property type="entry name" value="LANC_like"/>
    <property type="match status" value="1"/>
</dbReference>
<evidence type="ECO:0000256" key="2">
    <source>
        <dbReference type="PIRSR" id="PIRSR607822-1"/>
    </source>
</evidence>
<dbReference type="PANTHER" id="PTHR12736:SF7">
    <property type="entry name" value="LANC-LIKE PROTEIN 3"/>
    <property type="match status" value="1"/>
</dbReference>
<dbReference type="SMART" id="SM01260">
    <property type="entry name" value="LANC_like"/>
    <property type="match status" value="1"/>
</dbReference>
<keyword evidence="2" id="KW-0479">Metal-binding</keyword>
<dbReference type="InterPro" id="IPR020464">
    <property type="entry name" value="LanC-like_prot_euk"/>
</dbReference>
<gene>
    <name evidence="3" type="ORF">GRJ2_000301500</name>
</gene>
<name>A0ABC9W0P5_GRUJA</name>
<evidence type="ECO:0000313" key="3">
    <source>
        <dbReference type="EMBL" id="GAB0178362.1"/>
    </source>
</evidence>
<dbReference type="PRINTS" id="PR01950">
    <property type="entry name" value="LANCSUPER"/>
</dbReference>
<dbReference type="CDD" id="cd04794">
    <property type="entry name" value="euk_LANCL"/>
    <property type="match status" value="1"/>
</dbReference>
<dbReference type="PANTHER" id="PTHR12736">
    <property type="entry name" value="LANC-LIKE PROTEIN"/>
    <property type="match status" value="1"/>
</dbReference>
<feature type="binding site" evidence="2">
    <location>
        <position position="104"/>
    </location>
    <ligand>
        <name>Zn(2+)</name>
        <dbReference type="ChEBI" id="CHEBI:29105"/>
    </ligand>
</feature>
<protein>
    <submittedName>
        <fullName evidence="3">LanC-like protein 3</fullName>
    </submittedName>
</protein>
<dbReference type="InterPro" id="IPR012341">
    <property type="entry name" value="6hp_glycosidase-like_sf"/>
</dbReference>